<dbReference type="HOGENOM" id="CLU_2916229_0_0_7"/>
<proteinExistence type="predicted"/>
<accession>C5F028</accession>
<keyword evidence="1" id="KW-1133">Transmembrane helix</keyword>
<dbReference type="Proteomes" id="UP000003953">
    <property type="component" value="Unassembled WGS sequence"/>
</dbReference>
<feature type="transmembrane region" description="Helical" evidence="1">
    <location>
        <begin position="7"/>
        <end position="27"/>
    </location>
</feature>
<evidence type="ECO:0000256" key="1">
    <source>
        <dbReference type="SAM" id="Phobius"/>
    </source>
</evidence>
<evidence type="ECO:0000313" key="2">
    <source>
        <dbReference type="EMBL" id="EEQ63622.1"/>
    </source>
</evidence>
<organism evidence="2 3">
    <name type="scientific">Helicobacter pullorum MIT 98-5489</name>
    <dbReference type="NCBI Taxonomy" id="537972"/>
    <lineage>
        <taxon>Bacteria</taxon>
        <taxon>Pseudomonadati</taxon>
        <taxon>Campylobacterota</taxon>
        <taxon>Epsilonproteobacteria</taxon>
        <taxon>Campylobacterales</taxon>
        <taxon>Helicobacteraceae</taxon>
        <taxon>Helicobacter</taxon>
    </lineage>
</organism>
<protein>
    <submittedName>
        <fullName evidence="2">Uncharacterized protein</fullName>
    </submittedName>
</protein>
<keyword evidence="3" id="KW-1185">Reference proteome</keyword>
<dbReference type="EMBL" id="DS990443">
    <property type="protein sequence ID" value="EEQ63622.1"/>
    <property type="molecule type" value="Genomic_DNA"/>
</dbReference>
<keyword evidence="1" id="KW-0472">Membrane</keyword>
<name>C5F028_9HELI</name>
<reference evidence="3" key="1">
    <citation type="journal article" date="2014" name="Genome Announc.">
        <title>Draft genome sequences of six enterohepatic helicobacter species isolated from humans and one from rhesus macaques.</title>
        <authorList>
            <person name="Shen Z."/>
            <person name="Sheh A."/>
            <person name="Young S.K."/>
            <person name="Abouelliel A."/>
            <person name="Ward D.V."/>
            <person name="Earl A.M."/>
            <person name="Fox J.G."/>
        </authorList>
    </citation>
    <scope>NUCLEOTIDE SEQUENCE [LARGE SCALE GENOMIC DNA]</scope>
    <source>
        <strain evidence="3">MIT 98-5489</strain>
    </source>
</reference>
<keyword evidence="1" id="KW-0812">Transmembrane</keyword>
<gene>
    <name evidence="2" type="ORF">HPMG_01079</name>
</gene>
<dbReference type="AlphaFoldDB" id="C5F028"/>
<sequence>MAKSREILVNGYCLFVFAIFLAVDLRLKAFAITNRNNKIICNGISNDAVGFCLINSQISPN</sequence>
<evidence type="ECO:0000313" key="3">
    <source>
        <dbReference type="Proteomes" id="UP000003953"/>
    </source>
</evidence>